<dbReference type="Proteomes" id="UP000295632">
    <property type="component" value="Unassembled WGS sequence"/>
</dbReference>
<dbReference type="RefSeq" id="WP_133578556.1">
    <property type="nucleotide sequence ID" value="NZ_SNYJ01000001.1"/>
</dbReference>
<dbReference type="AlphaFoldDB" id="A0A4V3D679"/>
<feature type="compositionally biased region" description="Basic and acidic residues" evidence="1">
    <location>
        <begin position="412"/>
        <end position="422"/>
    </location>
</feature>
<dbReference type="Pfam" id="PF07833">
    <property type="entry name" value="Cu_amine_oxidN1"/>
    <property type="match status" value="1"/>
</dbReference>
<keyword evidence="4" id="KW-1185">Reference proteome</keyword>
<reference evidence="3 4" key="1">
    <citation type="submission" date="2019-03" db="EMBL/GenBank/DDBJ databases">
        <title>Genomic Encyclopedia of Type Strains, Phase IV (KMG-IV): sequencing the most valuable type-strain genomes for metagenomic binning, comparative biology and taxonomic classification.</title>
        <authorList>
            <person name="Goeker M."/>
        </authorList>
    </citation>
    <scope>NUCLEOTIDE SEQUENCE [LARGE SCALE GENOMIC DNA]</scope>
    <source>
        <strain evidence="3 4">DSM 28697</strain>
    </source>
</reference>
<organism evidence="3 4">
    <name type="scientific">Aureibacillus halotolerans</name>
    <dbReference type="NCBI Taxonomy" id="1508390"/>
    <lineage>
        <taxon>Bacteria</taxon>
        <taxon>Bacillati</taxon>
        <taxon>Bacillota</taxon>
        <taxon>Bacilli</taxon>
        <taxon>Bacillales</taxon>
        <taxon>Bacillaceae</taxon>
        <taxon>Aureibacillus</taxon>
    </lineage>
</organism>
<sequence>MKLNKKLMAVPMTAALLAGGAVTPFNVLSEPPTAHAAMHEMSEASTPAVELRLTLSHLLSEHAYLAVETMVKGGEGADDFEEIAAALDTNTDDLTNAIESVYGEEAGEAFNDIWSAHIGYFVDYVKATGAGDEAAKEEALEELDGYRADFSTFLEEATEGSMDADAVAEGLQSHIDQLIGSFEASVEGDYEESYKLEREAIHHMNMVGKMLSTEIVKQFPEKFDNTKAVTDKADLKAHLGHLLSEHAGLAVTVMQNGADGSEDFEASAAALANNTDDLSAAIESVYGNEAGEQFKEMWSEHIGYFVDYVVATGEEDEEAKEQALNNLDGYRADFSEFLETATEGGLKAGPVADGLQEHVNQLIGSFESYVAGDYAEAYDQSRDAYAHMYMPAVGLANAIVAQNNDDSDGEEPQDHNPGHEAPDAGNLVAEVILTIDSDQSTVDGQVMDLFNAPFIWEGHTYVPLRNLAETVGAQVSWDNEDRAAIVKAGGATVKMYADSNRVTVDGTEMESSSDIVIRGDHTQVPVADVARILGWNLDYDSNAKTVTLTK</sequence>
<dbReference type="OrthoDB" id="2657432at2"/>
<protein>
    <submittedName>
        <fullName evidence="3">Copper amine oxidase-like protein</fullName>
    </submittedName>
</protein>
<dbReference type="Gene3D" id="3.30.457.10">
    <property type="entry name" value="Copper amine oxidase-like, N-terminal domain"/>
    <property type="match status" value="1"/>
</dbReference>
<gene>
    <name evidence="3" type="ORF">EV213_101146</name>
</gene>
<evidence type="ECO:0000259" key="2">
    <source>
        <dbReference type="Pfam" id="PF07833"/>
    </source>
</evidence>
<accession>A0A4V3D679</accession>
<name>A0A4V3D679_9BACI</name>
<dbReference type="InterPro" id="IPR012854">
    <property type="entry name" value="Cu_amine_oxidase-like_N"/>
</dbReference>
<feature type="region of interest" description="Disordered" evidence="1">
    <location>
        <begin position="403"/>
        <end position="423"/>
    </location>
</feature>
<proteinExistence type="predicted"/>
<dbReference type="EMBL" id="SNYJ01000001">
    <property type="protein sequence ID" value="TDQ42717.1"/>
    <property type="molecule type" value="Genomic_DNA"/>
</dbReference>
<dbReference type="SUPFAM" id="SSF55383">
    <property type="entry name" value="Copper amine oxidase, domain N"/>
    <property type="match status" value="1"/>
</dbReference>
<evidence type="ECO:0000313" key="3">
    <source>
        <dbReference type="EMBL" id="TDQ42717.1"/>
    </source>
</evidence>
<evidence type="ECO:0000256" key="1">
    <source>
        <dbReference type="SAM" id="MobiDB-lite"/>
    </source>
</evidence>
<comment type="caution">
    <text evidence="3">The sequence shown here is derived from an EMBL/GenBank/DDBJ whole genome shotgun (WGS) entry which is preliminary data.</text>
</comment>
<dbReference type="InterPro" id="IPR036582">
    <property type="entry name" value="Mao_N_sf"/>
</dbReference>
<evidence type="ECO:0000313" key="4">
    <source>
        <dbReference type="Proteomes" id="UP000295632"/>
    </source>
</evidence>
<feature type="domain" description="Copper amine oxidase-like N-terminal" evidence="2">
    <location>
        <begin position="441"/>
        <end position="547"/>
    </location>
</feature>